<evidence type="ECO:0000313" key="1">
    <source>
        <dbReference type="EMBL" id="KAF2012879.1"/>
    </source>
</evidence>
<dbReference type="Proteomes" id="UP000799778">
    <property type="component" value="Unassembled WGS sequence"/>
</dbReference>
<dbReference type="GeneID" id="54279888"/>
<accession>A0A6A5XJ41</accession>
<name>A0A6A5XJ41_9PLEO</name>
<reference evidence="1" key="1">
    <citation type="journal article" date="2020" name="Stud. Mycol.">
        <title>101 Dothideomycetes genomes: a test case for predicting lifestyles and emergence of pathogens.</title>
        <authorList>
            <person name="Haridas S."/>
            <person name="Albert R."/>
            <person name="Binder M."/>
            <person name="Bloem J."/>
            <person name="Labutti K."/>
            <person name="Salamov A."/>
            <person name="Andreopoulos B."/>
            <person name="Baker S."/>
            <person name="Barry K."/>
            <person name="Bills G."/>
            <person name="Bluhm B."/>
            <person name="Cannon C."/>
            <person name="Castanera R."/>
            <person name="Culley D."/>
            <person name="Daum C."/>
            <person name="Ezra D."/>
            <person name="Gonzalez J."/>
            <person name="Henrissat B."/>
            <person name="Kuo A."/>
            <person name="Liang C."/>
            <person name="Lipzen A."/>
            <person name="Lutzoni F."/>
            <person name="Magnuson J."/>
            <person name="Mondo S."/>
            <person name="Nolan M."/>
            <person name="Ohm R."/>
            <person name="Pangilinan J."/>
            <person name="Park H.-J."/>
            <person name="Ramirez L."/>
            <person name="Alfaro M."/>
            <person name="Sun H."/>
            <person name="Tritt A."/>
            <person name="Yoshinaga Y."/>
            <person name="Zwiers L.-H."/>
            <person name="Turgeon B."/>
            <person name="Goodwin S."/>
            <person name="Spatafora J."/>
            <person name="Crous P."/>
            <person name="Grigoriev I."/>
        </authorList>
    </citation>
    <scope>NUCLEOTIDE SEQUENCE</scope>
    <source>
        <strain evidence="1">CBS 175.79</strain>
    </source>
</reference>
<sequence length="120" mass="13183">MYHPVIRVFVSVFSFYSSIQVLSSLGPGHAASLARPGTAPAHTHTHTHTHTHNCTHALALHMQKWASAARKRGPFRTNTQLSGCAVIRSYVLTRPQSDTRLHYSPTFGSGDASRIYLACI</sequence>
<proteinExistence type="predicted"/>
<organism evidence="1 2">
    <name type="scientific">Aaosphaeria arxii CBS 175.79</name>
    <dbReference type="NCBI Taxonomy" id="1450172"/>
    <lineage>
        <taxon>Eukaryota</taxon>
        <taxon>Fungi</taxon>
        <taxon>Dikarya</taxon>
        <taxon>Ascomycota</taxon>
        <taxon>Pezizomycotina</taxon>
        <taxon>Dothideomycetes</taxon>
        <taxon>Pleosporomycetidae</taxon>
        <taxon>Pleosporales</taxon>
        <taxon>Pleosporales incertae sedis</taxon>
        <taxon>Aaosphaeria</taxon>
    </lineage>
</organism>
<keyword evidence="2" id="KW-1185">Reference proteome</keyword>
<protein>
    <submittedName>
        <fullName evidence="1">Uncharacterized protein</fullName>
    </submittedName>
</protein>
<dbReference type="AlphaFoldDB" id="A0A6A5XJ41"/>
<evidence type="ECO:0000313" key="2">
    <source>
        <dbReference type="Proteomes" id="UP000799778"/>
    </source>
</evidence>
<gene>
    <name evidence="1" type="ORF">BU24DRAFT_260683</name>
</gene>
<dbReference type="RefSeq" id="XP_033381218.1">
    <property type="nucleotide sequence ID" value="XM_033522491.1"/>
</dbReference>
<dbReference type="EMBL" id="ML978072">
    <property type="protein sequence ID" value="KAF2012879.1"/>
    <property type="molecule type" value="Genomic_DNA"/>
</dbReference>